<dbReference type="Proteomes" id="UP000698752">
    <property type="component" value="Unassembled WGS sequence"/>
</dbReference>
<sequence>MTTRHFTISPDHPALPGHFPGRPVVPGVVLLDQVITAARRAFALTPATVLPRAKFAAPVLPGERVDVALIRLDVARIGFTCTVEGHTVATGELRFAA</sequence>
<dbReference type="RefSeq" id="WP_211871601.1">
    <property type="nucleotide sequence ID" value="NZ_JAAEDI010000036.1"/>
</dbReference>
<evidence type="ECO:0000313" key="2">
    <source>
        <dbReference type="EMBL" id="MBR0652886.1"/>
    </source>
</evidence>
<feature type="domain" description="ApeI dehydratase-like" evidence="1">
    <location>
        <begin position="5"/>
        <end position="91"/>
    </location>
</feature>
<dbReference type="SUPFAM" id="SSF54637">
    <property type="entry name" value="Thioesterase/thiol ester dehydrase-isomerase"/>
    <property type="match status" value="1"/>
</dbReference>
<reference evidence="3" key="1">
    <citation type="journal article" date="2021" name="Syst. Appl. Microbiol.">
        <title>Roseomonas hellenica sp. nov., isolated from roots of wild-growing Alkanna tinctoria.</title>
        <authorList>
            <person name="Rat A."/>
            <person name="Naranjo H.D."/>
            <person name="Lebbe L."/>
            <person name="Cnockaert M."/>
            <person name="Krigas N."/>
            <person name="Grigoriadou K."/>
            <person name="Maloupa E."/>
            <person name="Willems A."/>
        </authorList>
    </citation>
    <scope>NUCLEOTIDE SEQUENCE [LARGE SCALE GENOMIC DNA]</scope>
    <source>
        <strain evidence="3">LMG 31159</strain>
    </source>
</reference>
<dbReference type="InterPro" id="IPR054545">
    <property type="entry name" value="ApeI-like"/>
</dbReference>
<dbReference type="InterPro" id="IPR029069">
    <property type="entry name" value="HotDog_dom_sf"/>
</dbReference>
<organism evidence="2 3">
    <name type="scientific">Neoroseomonas terrae</name>
    <dbReference type="NCBI Taxonomy" id="424799"/>
    <lineage>
        <taxon>Bacteria</taxon>
        <taxon>Pseudomonadati</taxon>
        <taxon>Pseudomonadota</taxon>
        <taxon>Alphaproteobacteria</taxon>
        <taxon>Acetobacterales</taxon>
        <taxon>Acetobacteraceae</taxon>
        <taxon>Neoroseomonas</taxon>
    </lineage>
</organism>
<dbReference type="Gene3D" id="3.10.129.10">
    <property type="entry name" value="Hotdog Thioesterase"/>
    <property type="match status" value="1"/>
</dbReference>
<accession>A0ABS5EPC8</accession>
<evidence type="ECO:0000259" key="1">
    <source>
        <dbReference type="Pfam" id="PF22818"/>
    </source>
</evidence>
<proteinExistence type="predicted"/>
<gene>
    <name evidence="2" type="ORF">GXW78_24745</name>
</gene>
<evidence type="ECO:0000313" key="3">
    <source>
        <dbReference type="Proteomes" id="UP000698752"/>
    </source>
</evidence>
<comment type="caution">
    <text evidence="2">The sequence shown here is derived from an EMBL/GenBank/DDBJ whole genome shotgun (WGS) entry which is preliminary data.</text>
</comment>
<dbReference type="Pfam" id="PF22818">
    <property type="entry name" value="ApeI-like"/>
    <property type="match status" value="1"/>
</dbReference>
<protein>
    <submittedName>
        <fullName evidence="2">Hydroxymyristoyl-ACP dehydratase</fullName>
    </submittedName>
</protein>
<keyword evidence="3" id="KW-1185">Reference proteome</keyword>
<dbReference type="EMBL" id="JAAEDI010000036">
    <property type="protein sequence ID" value="MBR0652886.1"/>
    <property type="molecule type" value="Genomic_DNA"/>
</dbReference>
<name>A0ABS5EPC8_9PROT</name>